<name>A0A368JWY4_9HYPH</name>
<dbReference type="GO" id="GO:0006351">
    <property type="term" value="P:DNA-templated transcription"/>
    <property type="evidence" value="ECO:0007669"/>
    <property type="project" value="TreeGrafter"/>
</dbReference>
<keyword evidence="2" id="KW-0805">Transcription regulation</keyword>
<dbReference type="PROSITE" id="PS50931">
    <property type="entry name" value="HTH_LYSR"/>
    <property type="match status" value="1"/>
</dbReference>
<feature type="domain" description="HTH lysR-type" evidence="5">
    <location>
        <begin position="4"/>
        <end position="61"/>
    </location>
</feature>
<dbReference type="InterPro" id="IPR005119">
    <property type="entry name" value="LysR_subst-bd"/>
</dbReference>
<dbReference type="Gene3D" id="1.10.10.10">
    <property type="entry name" value="Winged helix-like DNA-binding domain superfamily/Winged helix DNA-binding domain"/>
    <property type="match status" value="1"/>
</dbReference>
<reference evidence="6 7" key="1">
    <citation type="submission" date="2018-07" db="EMBL/GenBank/DDBJ databases">
        <title>The draft genome of Phyllobacterium salinisoli.</title>
        <authorList>
            <person name="Liu L."/>
            <person name="Li L."/>
            <person name="Zhang X."/>
            <person name="Liang L."/>
        </authorList>
    </citation>
    <scope>NUCLEOTIDE SEQUENCE [LARGE SCALE GENOMIC DNA]</scope>
    <source>
        <strain evidence="6 7">LLAN61</strain>
    </source>
</reference>
<sequence length="307" mass="33998">MSLPPLNALRVFESVARLGHLGAAAAELHVTPGAISQQLRSLQDVLDVPLFEKRGRQLVLTEYGAILQRSARQAMNALTTGVQEVAAQKSNDAGKSMLTISIPQVHGVAWLATRLFKFMAENRNITLNVITAGRASDVNWKKADIAIVYGAPPWSGFWWQLLHGIHMTPVCSPQLLRGPHAIRDIGDLVHHRLLHEDDGSQWKIYQSAAGVTQISHSEVYFDDFGIVLQAARDGYGVALSDEIISARDLDEGRLVQPLALTVPALQNYYCLCTESKRERPDVSHFVDWLVSEARKATDLSKRHVFLP</sequence>
<evidence type="ECO:0000313" key="6">
    <source>
        <dbReference type="EMBL" id="RCS21678.1"/>
    </source>
</evidence>
<dbReference type="InterPro" id="IPR058163">
    <property type="entry name" value="LysR-type_TF_proteobact-type"/>
</dbReference>
<dbReference type="PANTHER" id="PTHR30537:SF74">
    <property type="entry name" value="HTH-TYPE TRANSCRIPTIONAL REGULATOR TRPI"/>
    <property type="match status" value="1"/>
</dbReference>
<keyword evidence="7" id="KW-1185">Reference proteome</keyword>
<dbReference type="RefSeq" id="WP_114442699.1">
    <property type="nucleotide sequence ID" value="NZ_QOZG01000017.1"/>
</dbReference>
<keyword evidence="3" id="KW-0238">DNA-binding</keyword>
<dbReference type="SUPFAM" id="SSF46785">
    <property type="entry name" value="Winged helix' DNA-binding domain"/>
    <property type="match status" value="1"/>
</dbReference>
<dbReference type="Proteomes" id="UP000253420">
    <property type="component" value="Unassembled WGS sequence"/>
</dbReference>
<organism evidence="6 7">
    <name type="scientific">Phyllobacterium salinisoli</name>
    <dbReference type="NCBI Taxonomy" id="1899321"/>
    <lineage>
        <taxon>Bacteria</taxon>
        <taxon>Pseudomonadati</taxon>
        <taxon>Pseudomonadota</taxon>
        <taxon>Alphaproteobacteria</taxon>
        <taxon>Hyphomicrobiales</taxon>
        <taxon>Phyllobacteriaceae</taxon>
        <taxon>Phyllobacterium</taxon>
    </lineage>
</organism>
<evidence type="ECO:0000313" key="7">
    <source>
        <dbReference type="Proteomes" id="UP000253420"/>
    </source>
</evidence>
<dbReference type="AlphaFoldDB" id="A0A368JWY4"/>
<dbReference type="CDD" id="cd08432">
    <property type="entry name" value="PBP2_GcdR_TrpI_HvrB_AmpR_like"/>
    <property type="match status" value="1"/>
</dbReference>
<dbReference type="Pfam" id="PF00126">
    <property type="entry name" value="HTH_1"/>
    <property type="match status" value="1"/>
</dbReference>
<dbReference type="Gene3D" id="3.40.190.10">
    <property type="entry name" value="Periplasmic binding protein-like II"/>
    <property type="match status" value="2"/>
</dbReference>
<dbReference type="Pfam" id="PF03466">
    <property type="entry name" value="LysR_substrate"/>
    <property type="match status" value="1"/>
</dbReference>
<protein>
    <submittedName>
        <fullName evidence="6">LysR family transcriptional regulator</fullName>
    </submittedName>
</protein>
<evidence type="ECO:0000256" key="3">
    <source>
        <dbReference type="ARBA" id="ARBA00023125"/>
    </source>
</evidence>
<dbReference type="GO" id="GO:0003700">
    <property type="term" value="F:DNA-binding transcription factor activity"/>
    <property type="evidence" value="ECO:0007669"/>
    <property type="project" value="InterPro"/>
</dbReference>
<comment type="caution">
    <text evidence="6">The sequence shown here is derived from an EMBL/GenBank/DDBJ whole genome shotgun (WGS) entry which is preliminary data.</text>
</comment>
<gene>
    <name evidence="6" type="ORF">DUT91_22465</name>
</gene>
<proteinExistence type="inferred from homology"/>
<dbReference type="OrthoDB" id="9807765at2"/>
<dbReference type="InterPro" id="IPR000847">
    <property type="entry name" value="LysR_HTH_N"/>
</dbReference>
<evidence type="ECO:0000256" key="4">
    <source>
        <dbReference type="ARBA" id="ARBA00023163"/>
    </source>
</evidence>
<accession>A0A368JWY4</accession>
<comment type="similarity">
    <text evidence="1">Belongs to the LysR transcriptional regulatory family.</text>
</comment>
<dbReference type="EMBL" id="QOZG01000017">
    <property type="protein sequence ID" value="RCS21678.1"/>
    <property type="molecule type" value="Genomic_DNA"/>
</dbReference>
<keyword evidence="4" id="KW-0804">Transcription</keyword>
<evidence type="ECO:0000256" key="1">
    <source>
        <dbReference type="ARBA" id="ARBA00009437"/>
    </source>
</evidence>
<evidence type="ECO:0000256" key="2">
    <source>
        <dbReference type="ARBA" id="ARBA00023015"/>
    </source>
</evidence>
<evidence type="ECO:0000259" key="5">
    <source>
        <dbReference type="PROSITE" id="PS50931"/>
    </source>
</evidence>
<dbReference type="InterPro" id="IPR036390">
    <property type="entry name" value="WH_DNA-bd_sf"/>
</dbReference>
<dbReference type="InterPro" id="IPR036388">
    <property type="entry name" value="WH-like_DNA-bd_sf"/>
</dbReference>
<dbReference type="PANTHER" id="PTHR30537">
    <property type="entry name" value="HTH-TYPE TRANSCRIPTIONAL REGULATOR"/>
    <property type="match status" value="1"/>
</dbReference>
<dbReference type="SUPFAM" id="SSF53850">
    <property type="entry name" value="Periplasmic binding protein-like II"/>
    <property type="match status" value="1"/>
</dbReference>
<dbReference type="GO" id="GO:0043565">
    <property type="term" value="F:sequence-specific DNA binding"/>
    <property type="evidence" value="ECO:0007669"/>
    <property type="project" value="TreeGrafter"/>
</dbReference>